<name>A0A914UUV9_9BILA</name>
<protein>
    <submittedName>
        <fullName evidence="3">ATP synthase F0 subunit 6</fullName>
    </submittedName>
</protein>
<keyword evidence="1" id="KW-0812">Transmembrane</keyword>
<keyword evidence="1" id="KW-1133">Transmembrane helix</keyword>
<dbReference type="AlphaFoldDB" id="A0A914UUV9"/>
<sequence length="150" mass="17279">MVAVDARFPAKRPFGLLMTAQWVLSFAVVVALWNLDFWRGGTTLVYYTAWSTFDMALFSWIAHLFGLQKPLLVGQIHFHLAFAVINFVYSVILFVLYAISTLLCIYFMFTGFRYIGNTAIVYAFAAASFFLLYYPHFPLPLNLPHPFLQR</sequence>
<evidence type="ECO:0000313" key="2">
    <source>
        <dbReference type="Proteomes" id="UP000887566"/>
    </source>
</evidence>
<feature type="transmembrane region" description="Helical" evidence="1">
    <location>
        <begin position="114"/>
        <end position="134"/>
    </location>
</feature>
<reference evidence="3" key="1">
    <citation type="submission" date="2022-11" db="UniProtKB">
        <authorList>
            <consortium name="WormBaseParasite"/>
        </authorList>
    </citation>
    <scope>IDENTIFICATION</scope>
</reference>
<feature type="transmembrane region" description="Helical" evidence="1">
    <location>
        <begin position="14"/>
        <end position="33"/>
    </location>
</feature>
<feature type="transmembrane region" description="Helical" evidence="1">
    <location>
        <begin position="45"/>
        <end position="66"/>
    </location>
</feature>
<accession>A0A914UUV9</accession>
<evidence type="ECO:0000313" key="3">
    <source>
        <dbReference type="WBParaSite" id="PSAMB.scaffold1257size33736.g12194.t1"/>
    </source>
</evidence>
<keyword evidence="2" id="KW-1185">Reference proteome</keyword>
<dbReference type="WBParaSite" id="PSAMB.scaffold1257size33736.g12194.t1">
    <property type="protein sequence ID" value="PSAMB.scaffold1257size33736.g12194.t1"/>
    <property type="gene ID" value="PSAMB.scaffold1257size33736.g12194"/>
</dbReference>
<dbReference type="Proteomes" id="UP000887566">
    <property type="component" value="Unplaced"/>
</dbReference>
<evidence type="ECO:0000256" key="1">
    <source>
        <dbReference type="SAM" id="Phobius"/>
    </source>
</evidence>
<keyword evidence="1" id="KW-0472">Membrane</keyword>
<organism evidence="2 3">
    <name type="scientific">Plectus sambesii</name>
    <dbReference type="NCBI Taxonomy" id="2011161"/>
    <lineage>
        <taxon>Eukaryota</taxon>
        <taxon>Metazoa</taxon>
        <taxon>Ecdysozoa</taxon>
        <taxon>Nematoda</taxon>
        <taxon>Chromadorea</taxon>
        <taxon>Plectida</taxon>
        <taxon>Plectina</taxon>
        <taxon>Plectoidea</taxon>
        <taxon>Plectidae</taxon>
        <taxon>Plectus</taxon>
    </lineage>
</organism>
<proteinExistence type="predicted"/>
<feature type="transmembrane region" description="Helical" evidence="1">
    <location>
        <begin position="78"/>
        <end position="108"/>
    </location>
</feature>